<evidence type="ECO:0000313" key="2">
    <source>
        <dbReference type="EMBL" id="GGX70044.1"/>
    </source>
</evidence>
<keyword evidence="3" id="KW-1185">Reference proteome</keyword>
<evidence type="ECO:0000313" key="3">
    <source>
        <dbReference type="Proteomes" id="UP000619244"/>
    </source>
</evidence>
<comment type="caution">
    <text evidence="2">The sequence shown here is derived from an EMBL/GenBank/DDBJ whole genome shotgun (WGS) entry which is preliminary data.</text>
</comment>
<reference evidence="2" key="1">
    <citation type="journal article" date="2014" name="Int. J. Syst. Evol. Microbiol.">
        <title>Complete genome sequence of Corynebacterium casei LMG S-19264T (=DSM 44701T), isolated from a smear-ripened cheese.</title>
        <authorList>
            <consortium name="US DOE Joint Genome Institute (JGI-PGF)"/>
            <person name="Walter F."/>
            <person name="Albersmeier A."/>
            <person name="Kalinowski J."/>
            <person name="Ruckert C."/>
        </authorList>
    </citation>
    <scope>NUCLEOTIDE SEQUENCE</scope>
    <source>
        <strain evidence="2">JCM 4790</strain>
    </source>
</reference>
<name>A0A918KQU3_9ACTN</name>
<feature type="region of interest" description="Disordered" evidence="1">
    <location>
        <begin position="1"/>
        <end position="21"/>
    </location>
</feature>
<evidence type="ECO:0000256" key="1">
    <source>
        <dbReference type="SAM" id="MobiDB-lite"/>
    </source>
</evidence>
<reference evidence="2" key="2">
    <citation type="submission" date="2020-09" db="EMBL/GenBank/DDBJ databases">
        <authorList>
            <person name="Sun Q."/>
            <person name="Ohkuma M."/>
        </authorList>
    </citation>
    <scope>NUCLEOTIDE SEQUENCE</scope>
    <source>
        <strain evidence="2">JCM 4790</strain>
    </source>
</reference>
<dbReference type="AlphaFoldDB" id="A0A918KQU3"/>
<proteinExistence type="predicted"/>
<organism evidence="2 3">
    <name type="scientific">Streptomyces minutiscleroticus</name>
    <dbReference type="NCBI Taxonomy" id="68238"/>
    <lineage>
        <taxon>Bacteria</taxon>
        <taxon>Bacillati</taxon>
        <taxon>Actinomycetota</taxon>
        <taxon>Actinomycetes</taxon>
        <taxon>Kitasatosporales</taxon>
        <taxon>Streptomycetaceae</taxon>
        <taxon>Streptomyces</taxon>
    </lineage>
</organism>
<dbReference type="EMBL" id="BMVU01000008">
    <property type="protein sequence ID" value="GGX70044.1"/>
    <property type="molecule type" value="Genomic_DNA"/>
</dbReference>
<accession>A0A918KQU3</accession>
<feature type="compositionally biased region" description="Basic and acidic residues" evidence="1">
    <location>
        <begin position="1"/>
        <end position="11"/>
    </location>
</feature>
<protein>
    <submittedName>
        <fullName evidence="2">Uncharacterized protein</fullName>
    </submittedName>
</protein>
<gene>
    <name evidence="2" type="ORF">GCM10010358_25700</name>
</gene>
<sequence length="86" mass="9341">MLLHEAAEDRVPSPGTTPAAKPWENLVSTLNRLVSGCSVRLAGYEDRLACPTPRSPRRPCVTSDAVSQWFAVRYNAGLPSHAHSGR</sequence>
<dbReference type="Proteomes" id="UP000619244">
    <property type="component" value="Unassembled WGS sequence"/>
</dbReference>